<gene>
    <name evidence="1" type="ORF">BKE38_21805</name>
</gene>
<reference evidence="1 2" key="1">
    <citation type="submission" date="2016-10" db="EMBL/GenBank/DDBJ databases">
        <title>Draft Genome sequence of Roseomonas sp. strain M3.</title>
        <authorList>
            <person name="Subhash Y."/>
            <person name="Lee S."/>
        </authorList>
    </citation>
    <scope>NUCLEOTIDE SEQUENCE [LARGE SCALE GENOMIC DNA]</scope>
    <source>
        <strain evidence="1 2">M3</strain>
    </source>
</reference>
<dbReference type="Proteomes" id="UP000188879">
    <property type="component" value="Unassembled WGS sequence"/>
</dbReference>
<accession>A0A1V2GXP9</accession>
<evidence type="ECO:0000313" key="2">
    <source>
        <dbReference type="Proteomes" id="UP000188879"/>
    </source>
</evidence>
<dbReference type="EMBL" id="MLCO01000242">
    <property type="protein sequence ID" value="ONG48483.1"/>
    <property type="molecule type" value="Genomic_DNA"/>
</dbReference>
<protein>
    <submittedName>
        <fullName evidence="1">Uncharacterized protein</fullName>
    </submittedName>
</protein>
<keyword evidence="2" id="KW-1185">Reference proteome</keyword>
<comment type="caution">
    <text evidence="1">The sequence shown here is derived from an EMBL/GenBank/DDBJ whole genome shotgun (WGS) entry which is preliminary data.</text>
</comment>
<dbReference type="AlphaFoldDB" id="A0A1V2GXP9"/>
<evidence type="ECO:0000313" key="1">
    <source>
        <dbReference type="EMBL" id="ONG48483.1"/>
    </source>
</evidence>
<dbReference type="RefSeq" id="WP_076959403.1">
    <property type="nucleotide sequence ID" value="NZ_MLCO01000242.1"/>
</dbReference>
<proteinExistence type="predicted"/>
<organism evidence="1 2">
    <name type="scientific">Teichococcus deserti</name>
    <dbReference type="NCBI Taxonomy" id="1817963"/>
    <lineage>
        <taxon>Bacteria</taxon>
        <taxon>Pseudomonadati</taxon>
        <taxon>Pseudomonadota</taxon>
        <taxon>Alphaproteobacteria</taxon>
        <taxon>Acetobacterales</taxon>
        <taxon>Roseomonadaceae</taxon>
        <taxon>Roseomonas</taxon>
    </lineage>
</organism>
<name>A0A1V2GXP9_9PROT</name>
<sequence>MPLTLLVEAPLSLREALARLRHWDALVHRRTKDYAAAKVAVYADMDNARAAAAFTEKAAALMQAMEQRHGCETMVAALRKAPRR</sequence>